<dbReference type="Proteomes" id="UP000789405">
    <property type="component" value="Unassembled WGS sequence"/>
</dbReference>
<evidence type="ECO:0000313" key="3">
    <source>
        <dbReference type="Proteomes" id="UP000789405"/>
    </source>
</evidence>
<dbReference type="EMBL" id="CAJVPY010013386">
    <property type="protein sequence ID" value="CAG8740195.1"/>
    <property type="molecule type" value="Genomic_DNA"/>
</dbReference>
<organism evidence="2 3">
    <name type="scientific">Dentiscutata erythropus</name>
    <dbReference type="NCBI Taxonomy" id="1348616"/>
    <lineage>
        <taxon>Eukaryota</taxon>
        <taxon>Fungi</taxon>
        <taxon>Fungi incertae sedis</taxon>
        <taxon>Mucoromycota</taxon>
        <taxon>Glomeromycotina</taxon>
        <taxon>Glomeromycetes</taxon>
        <taxon>Diversisporales</taxon>
        <taxon>Gigasporaceae</taxon>
        <taxon>Dentiscutata</taxon>
    </lineage>
</organism>
<evidence type="ECO:0000313" key="2">
    <source>
        <dbReference type="EMBL" id="CAG8740195.1"/>
    </source>
</evidence>
<dbReference type="SUPFAM" id="SSF51445">
    <property type="entry name" value="(Trans)glycosidases"/>
    <property type="match status" value="1"/>
</dbReference>
<proteinExistence type="predicted"/>
<comment type="caution">
    <text evidence="2">The sequence shown here is derived from an EMBL/GenBank/DDBJ whole genome shotgun (WGS) entry which is preliminary data.</text>
</comment>
<keyword evidence="1" id="KW-0812">Transmembrane</keyword>
<dbReference type="OrthoDB" id="2446683at2759"/>
<keyword evidence="1" id="KW-0472">Membrane</keyword>
<keyword evidence="3" id="KW-1185">Reference proteome</keyword>
<gene>
    <name evidence="2" type="ORF">DERYTH_LOCUS15933</name>
</gene>
<keyword evidence="1" id="KW-1133">Transmembrane helix</keyword>
<dbReference type="InterPro" id="IPR017853">
    <property type="entry name" value="GH"/>
</dbReference>
<name>A0A9N9IKV6_9GLOM</name>
<evidence type="ECO:0000256" key="1">
    <source>
        <dbReference type="SAM" id="Phobius"/>
    </source>
</evidence>
<sequence>LTQFGLSLEVALVRIKIEEITVGETDESEVKECNLINSIVLGDDSCVSPPSKPNKLFGYYHAYRPNSKLGKDFNISSSIDYIYYVSYGPNDLVNNNNDGGGPSALFSASKFNDLLNYKNSHPQLKIDIDYPVKFQCNPFIGSNFSVFINSIASRLTLQTGSNNKMLTITAGQYPINMSFNNISFVNIKAFGLNIDTGNISAGIEQIKTIWNNWNSAGLDDSKFVLAVEFGGIAEIVSSSNIRSDIDNQQLHLVNGSSSDFKYPFPNEPIQDQCYSAPYVYWSWTNLSGLLSQSSSCPTNLTPLSPRLYAKTDFVNSNGLAGIAIADITKDSNDLRLTNFISGILPPSLSNGVPLSTFGSTPSQPSSNNTGAIVGGVIGSFIFVSVIAVAGFMLYRKHRAKMSDPLIDTNNQTCSDTNRQDYSDIKHQVRPDTHNRIYSDTNHQTF</sequence>
<reference evidence="2" key="1">
    <citation type="submission" date="2021-06" db="EMBL/GenBank/DDBJ databases">
        <authorList>
            <person name="Kallberg Y."/>
            <person name="Tangrot J."/>
            <person name="Rosling A."/>
        </authorList>
    </citation>
    <scope>NUCLEOTIDE SEQUENCE</scope>
    <source>
        <strain evidence="2">MA453B</strain>
    </source>
</reference>
<feature type="non-terminal residue" evidence="2">
    <location>
        <position position="445"/>
    </location>
</feature>
<feature type="transmembrane region" description="Helical" evidence="1">
    <location>
        <begin position="371"/>
        <end position="394"/>
    </location>
</feature>
<accession>A0A9N9IKV6</accession>
<dbReference type="AlphaFoldDB" id="A0A9N9IKV6"/>
<protein>
    <submittedName>
        <fullName evidence="2">23352_t:CDS:1</fullName>
    </submittedName>
</protein>